<dbReference type="Gene3D" id="2.80.10.50">
    <property type="match status" value="1"/>
</dbReference>
<proteinExistence type="predicted"/>
<feature type="signal peptide" evidence="1">
    <location>
        <begin position="1"/>
        <end position="38"/>
    </location>
</feature>
<evidence type="ECO:0000313" key="2">
    <source>
        <dbReference type="EMBL" id="EFH86574.1"/>
    </source>
</evidence>
<gene>
    <name evidence="2" type="ORF">Krac_7876</name>
</gene>
<sequence length="178" mass="19258">MVSIKKKTMLFVVRLLAGILCCAGLLLSTQLWVANAHADADSHYLPGNGDQVQLTLDGRDFGFEQLNDGKLVLTSGAASPVKFTVEVLAGGKLAFRTPDGKHLCHDTTDSPIIMESDLPNTDPTCQVTAEQTDDGFGLKADNDAYWQLTSYDDRNMIEPIGEDLSTPDSTSFTFTKVA</sequence>
<evidence type="ECO:0000313" key="3">
    <source>
        <dbReference type="Proteomes" id="UP000004508"/>
    </source>
</evidence>
<reference evidence="2 3" key="1">
    <citation type="journal article" date="2011" name="Stand. Genomic Sci.">
        <title>Non-contiguous finished genome sequence and contextual data of the filamentous soil bacterium Ktedonobacter racemifer type strain (SOSP1-21).</title>
        <authorList>
            <person name="Chang Y.J."/>
            <person name="Land M."/>
            <person name="Hauser L."/>
            <person name="Chertkov O."/>
            <person name="Del Rio T.G."/>
            <person name="Nolan M."/>
            <person name="Copeland A."/>
            <person name="Tice H."/>
            <person name="Cheng J.F."/>
            <person name="Lucas S."/>
            <person name="Han C."/>
            <person name="Goodwin L."/>
            <person name="Pitluck S."/>
            <person name="Ivanova N."/>
            <person name="Ovchinikova G."/>
            <person name="Pati A."/>
            <person name="Chen A."/>
            <person name="Palaniappan K."/>
            <person name="Mavromatis K."/>
            <person name="Liolios K."/>
            <person name="Brettin T."/>
            <person name="Fiebig A."/>
            <person name="Rohde M."/>
            <person name="Abt B."/>
            <person name="Goker M."/>
            <person name="Detter J.C."/>
            <person name="Woyke T."/>
            <person name="Bristow J."/>
            <person name="Eisen J.A."/>
            <person name="Markowitz V."/>
            <person name="Hugenholtz P."/>
            <person name="Kyrpides N.C."/>
            <person name="Klenk H.P."/>
            <person name="Lapidus A."/>
        </authorList>
    </citation>
    <scope>NUCLEOTIDE SEQUENCE [LARGE SCALE GENOMIC DNA]</scope>
    <source>
        <strain evidence="3">DSM 44963</strain>
    </source>
</reference>
<protein>
    <submittedName>
        <fullName evidence="2">Uncharacterized protein</fullName>
    </submittedName>
</protein>
<dbReference type="EMBL" id="ADVG01000002">
    <property type="protein sequence ID" value="EFH86574.1"/>
    <property type="molecule type" value="Genomic_DNA"/>
</dbReference>
<keyword evidence="1" id="KW-0732">Signal</keyword>
<keyword evidence="3" id="KW-1185">Reference proteome</keyword>
<dbReference type="AlphaFoldDB" id="D6TLC4"/>
<dbReference type="InterPro" id="IPR008999">
    <property type="entry name" value="Actin-crosslinking"/>
</dbReference>
<dbReference type="InParanoid" id="D6TLC4"/>
<dbReference type="Proteomes" id="UP000004508">
    <property type="component" value="Unassembled WGS sequence"/>
</dbReference>
<dbReference type="SUPFAM" id="SSF50405">
    <property type="entry name" value="Actin-crosslinking proteins"/>
    <property type="match status" value="1"/>
</dbReference>
<organism evidence="2 3">
    <name type="scientific">Ktedonobacter racemifer DSM 44963</name>
    <dbReference type="NCBI Taxonomy" id="485913"/>
    <lineage>
        <taxon>Bacteria</taxon>
        <taxon>Bacillati</taxon>
        <taxon>Chloroflexota</taxon>
        <taxon>Ktedonobacteria</taxon>
        <taxon>Ktedonobacterales</taxon>
        <taxon>Ktedonobacteraceae</taxon>
        <taxon>Ktedonobacter</taxon>
    </lineage>
</organism>
<feature type="chain" id="PRO_5003088408" evidence="1">
    <location>
        <begin position="39"/>
        <end position="178"/>
    </location>
</feature>
<evidence type="ECO:0000256" key="1">
    <source>
        <dbReference type="SAM" id="SignalP"/>
    </source>
</evidence>
<accession>D6TLC4</accession>
<comment type="caution">
    <text evidence="2">The sequence shown here is derived from an EMBL/GenBank/DDBJ whole genome shotgun (WGS) entry which is preliminary data.</text>
</comment>
<dbReference type="CDD" id="cd00257">
    <property type="entry name" value="beta-trefoil_FSCN-like"/>
    <property type="match status" value="1"/>
</dbReference>
<name>D6TLC4_KTERA</name>